<gene>
    <name evidence="6" type="primary">IWS1</name>
    <name evidence="6" type="ORF">BGZ99_002847</name>
</gene>
<feature type="region of interest" description="Disordered" evidence="4">
    <location>
        <begin position="302"/>
        <end position="331"/>
    </location>
</feature>
<dbReference type="PROSITE" id="PS51319">
    <property type="entry name" value="TFIIS_N"/>
    <property type="match status" value="1"/>
</dbReference>
<name>A0A9P6UX80_9FUNG</name>
<protein>
    <submittedName>
        <fullName evidence="6">Transcription factor iws1</fullName>
    </submittedName>
</protein>
<comment type="subcellular location">
    <subcellularLocation>
        <location evidence="3">Nucleus</location>
    </subcellularLocation>
</comment>
<feature type="compositionally biased region" description="Basic residues" evidence="4">
    <location>
        <begin position="363"/>
        <end position="378"/>
    </location>
</feature>
<organism evidence="6 7">
    <name type="scientific">Dissophora globulifera</name>
    <dbReference type="NCBI Taxonomy" id="979702"/>
    <lineage>
        <taxon>Eukaryota</taxon>
        <taxon>Fungi</taxon>
        <taxon>Fungi incertae sedis</taxon>
        <taxon>Mucoromycota</taxon>
        <taxon>Mortierellomycotina</taxon>
        <taxon>Mortierellomycetes</taxon>
        <taxon>Mortierellales</taxon>
        <taxon>Mortierellaceae</taxon>
        <taxon>Dissophora</taxon>
    </lineage>
</organism>
<evidence type="ECO:0000313" key="7">
    <source>
        <dbReference type="Proteomes" id="UP000738325"/>
    </source>
</evidence>
<dbReference type="InterPro" id="IPR051037">
    <property type="entry name" value="RNAPII_TF_IWS1"/>
</dbReference>
<dbReference type="AlphaFoldDB" id="A0A9P6UX80"/>
<dbReference type="InterPro" id="IPR035441">
    <property type="entry name" value="TFIIS/LEDGF_dom_sf"/>
</dbReference>
<dbReference type="Pfam" id="PF08711">
    <property type="entry name" value="Med26"/>
    <property type="match status" value="1"/>
</dbReference>
<evidence type="ECO:0000256" key="2">
    <source>
        <dbReference type="ARBA" id="ARBA00037992"/>
    </source>
</evidence>
<dbReference type="InterPro" id="IPR017923">
    <property type="entry name" value="TFIIS_N"/>
</dbReference>
<comment type="function">
    <text evidence="1">Transcription factor involved in RNA polymerase II transcription regulation. May function in both SPT15/TBP post-recruitment and recruitment steps of transcription.</text>
</comment>
<evidence type="ECO:0000256" key="1">
    <source>
        <dbReference type="ARBA" id="ARBA00037349"/>
    </source>
</evidence>
<evidence type="ECO:0000259" key="5">
    <source>
        <dbReference type="PROSITE" id="PS51319"/>
    </source>
</evidence>
<keyword evidence="3" id="KW-0539">Nucleus</keyword>
<feature type="compositionally biased region" description="Acidic residues" evidence="4">
    <location>
        <begin position="14"/>
        <end position="23"/>
    </location>
</feature>
<dbReference type="GO" id="GO:0005634">
    <property type="term" value="C:nucleus"/>
    <property type="evidence" value="ECO:0007669"/>
    <property type="project" value="UniProtKB-SubCell"/>
</dbReference>
<feature type="compositionally biased region" description="Basic residues" evidence="4">
    <location>
        <begin position="86"/>
        <end position="96"/>
    </location>
</feature>
<evidence type="ECO:0000313" key="6">
    <source>
        <dbReference type="EMBL" id="KAG0323354.1"/>
    </source>
</evidence>
<evidence type="ECO:0000256" key="3">
    <source>
        <dbReference type="PROSITE-ProRule" id="PRU00649"/>
    </source>
</evidence>
<evidence type="ECO:0000256" key="4">
    <source>
        <dbReference type="SAM" id="MobiDB-lite"/>
    </source>
</evidence>
<feature type="compositionally biased region" description="Basic and acidic residues" evidence="4">
    <location>
        <begin position="1"/>
        <end position="13"/>
    </location>
</feature>
<comment type="similarity">
    <text evidence="2">Belongs to the IWS1 family.</text>
</comment>
<feature type="compositionally biased region" description="Basic and acidic residues" evidence="4">
    <location>
        <begin position="24"/>
        <end position="54"/>
    </location>
</feature>
<feature type="domain" description="TFIIS N-terminal" evidence="5">
    <location>
        <begin position="209"/>
        <end position="288"/>
    </location>
</feature>
<dbReference type="OrthoDB" id="21124at2759"/>
<dbReference type="PANTHER" id="PTHR46010">
    <property type="entry name" value="PROTEIN IWS1 HOMOLOG"/>
    <property type="match status" value="1"/>
</dbReference>
<dbReference type="PANTHER" id="PTHR46010:SF1">
    <property type="entry name" value="PROTEIN IWS1 HOMOLOG"/>
    <property type="match status" value="1"/>
</dbReference>
<feature type="region of interest" description="Disordered" evidence="4">
    <location>
        <begin position="347"/>
        <end position="378"/>
    </location>
</feature>
<reference evidence="6" key="1">
    <citation type="journal article" date="2020" name="Fungal Divers.">
        <title>Resolving the Mortierellaceae phylogeny through synthesis of multi-gene phylogenetics and phylogenomics.</title>
        <authorList>
            <person name="Vandepol N."/>
            <person name="Liber J."/>
            <person name="Desiro A."/>
            <person name="Na H."/>
            <person name="Kennedy M."/>
            <person name="Barry K."/>
            <person name="Grigoriev I.V."/>
            <person name="Miller A.N."/>
            <person name="O'Donnell K."/>
            <person name="Stajich J.E."/>
            <person name="Bonito G."/>
        </authorList>
    </citation>
    <scope>NUCLEOTIDE SEQUENCE</scope>
    <source>
        <strain evidence="6">REB-010B</strain>
    </source>
</reference>
<dbReference type="EMBL" id="JAAAIP010000190">
    <property type="protein sequence ID" value="KAG0323354.1"/>
    <property type="molecule type" value="Genomic_DNA"/>
</dbReference>
<comment type="caution">
    <text evidence="6">The sequence shown here is derived from an EMBL/GenBank/DDBJ whole genome shotgun (WGS) entry which is preliminary data.</text>
</comment>
<feature type="region of interest" description="Disordered" evidence="4">
    <location>
        <begin position="1"/>
        <end position="112"/>
    </location>
</feature>
<accession>A0A9P6UX80</accession>
<dbReference type="GO" id="GO:0016973">
    <property type="term" value="P:poly(A)+ mRNA export from nucleus"/>
    <property type="evidence" value="ECO:0007669"/>
    <property type="project" value="TreeGrafter"/>
</dbReference>
<dbReference type="Proteomes" id="UP000738325">
    <property type="component" value="Unassembled WGS sequence"/>
</dbReference>
<feature type="compositionally biased region" description="Basic and acidic residues" evidence="4">
    <location>
        <begin position="352"/>
        <end position="362"/>
    </location>
</feature>
<proteinExistence type="inferred from homology"/>
<keyword evidence="7" id="KW-1185">Reference proteome</keyword>
<sequence length="378" mass="42775">MSSDKKRIERDIFGDDDDDEDDLPRDGDRDYEDRSNTADEDRSPRNEGGKGDDKEGQDDEDEGERGVPLPSFKKRHVDGGSPPPQQKKKKIAKKSRPSQDDSQNAEGEDLPLDPRQQALLQLEKDFELALKSGKSTTRRRKKDDDEDLDGMDEVAARFVEKMHQAAHGDIDSKLKGEPALAKVRMLESVKRQLNKSQLHDTFLDGGILEAMRIWLEPLQDSSLPSLDIIQDFLVLLDILPLQKDNLISSGVGRVVYFYTKVDESRVTPGIKRQAHALVDKWSRPIVDLSQDYRTMPIKYAADTMAPSQRRRHDASSASNSSGLPEQKTLGVRVPQIDRSAYNLMPESSLTYDKSRSGKSDKYKKLKSHMAKMKQIKRT</sequence>
<dbReference type="Gene3D" id="1.20.930.10">
    <property type="entry name" value="Conserved domain common to transcription factors TFIIS, elongin A, CRSP70"/>
    <property type="match status" value="1"/>
</dbReference>